<comment type="caution">
    <text evidence="1">The sequence shown here is derived from an EMBL/GenBank/DDBJ whole genome shotgun (WGS) entry which is preliminary data.</text>
</comment>
<keyword evidence="2" id="KW-1185">Reference proteome</keyword>
<organism evidence="1 2">
    <name type="scientific">Euphydryas editha</name>
    <name type="common">Edith's checkerspot</name>
    <dbReference type="NCBI Taxonomy" id="104508"/>
    <lineage>
        <taxon>Eukaryota</taxon>
        <taxon>Metazoa</taxon>
        <taxon>Ecdysozoa</taxon>
        <taxon>Arthropoda</taxon>
        <taxon>Hexapoda</taxon>
        <taxon>Insecta</taxon>
        <taxon>Pterygota</taxon>
        <taxon>Neoptera</taxon>
        <taxon>Endopterygota</taxon>
        <taxon>Lepidoptera</taxon>
        <taxon>Glossata</taxon>
        <taxon>Ditrysia</taxon>
        <taxon>Papilionoidea</taxon>
        <taxon>Nymphalidae</taxon>
        <taxon>Nymphalinae</taxon>
        <taxon>Euphydryas</taxon>
    </lineage>
</organism>
<gene>
    <name evidence="1" type="ORF">EEDITHA_LOCUS23070</name>
</gene>
<dbReference type="EMBL" id="CAKOGL010000064">
    <property type="protein sequence ID" value="CAH2109211.1"/>
    <property type="molecule type" value="Genomic_DNA"/>
</dbReference>
<protein>
    <submittedName>
        <fullName evidence="1">Uncharacterized protein</fullName>
    </submittedName>
</protein>
<name>A0AAU9VG88_EUPED</name>
<accession>A0AAU9VG88</accession>
<reference evidence="1" key="1">
    <citation type="submission" date="2022-03" db="EMBL/GenBank/DDBJ databases">
        <authorList>
            <person name="Tunstrom K."/>
        </authorList>
    </citation>
    <scope>NUCLEOTIDE SEQUENCE</scope>
</reference>
<evidence type="ECO:0000313" key="2">
    <source>
        <dbReference type="Proteomes" id="UP001153954"/>
    </source>
</evidence>
<dbReference type="Proteomes" id="UP001153954">
    <property type="component" value="Unassembled WGS sequence"/>
</dbReference>
<evidence type="ECO:0000313" key="1">
    <source>
        <dbReference type="EMBL" id="CAH2109211.1"/>
    </source>
</evidence>
<dbReference type="AlphaFoldDB" id="A0AAU9VG88"/>
<proteinExistence type="predicted"/>
<sequence>MIKFTKNSDSYEFKTSFEGEWIQASLKLARGRKRVTQPIEINLKAAYQSKINISDAKKRDLIQLLRSDIVPSFYEGFYNSL</sequence>